<feature type="signal peptide" evidence="2">
    <location>
        <begin position="1"/>
        <end position="23"/>
    </location>
</feature>
<dbReference type="OrthoDB" id="4860012at2"/>
<gene>
    <name evidence="3" type="ORF">EV653_3269</name>
</gene>
<feature type="chain" id="PRO_5039027025" evidence="2">
    <location>
        <begin position="24"/>
        <end position="356"/>
    </location>
</feature>
<dbReference type="AlphaFoldDB" id="A0A4R8CPI6"/>
<name>A0A4R8CPI6_9ACTN</name>
<organism evidence="3 4">
    <name type="scientific">Kribbella pratensis</name>
    <dbReference type="NCBI Taxonomy" id="2512112"/>
    <lineage>
        <taxon>Bacteria</taxon>
        <taxon>Bacillati</taxon>
        <taxon>Actinomycetota</taxon>
        <taxon>Actinomycetes</taxon>
        <taxon>Propionibacteriales</taxon>
        <taxon>Kribbellaceae</taxon>
        <taxon>Kribbella</taxon>
    </lineage>
</organism>
<dbReference type="Proteomes" id="UP000295146">
    <property type="component" value="Unassembled WGS sequence"/>
</dbReference>
<sequence length="356" mass="37948">MKAIAITTAILLLVAGCSGTPDSNPPDTPSPTSAPPTSQPASPSSAPTNGSVPVDLSGDRYVSLANALHRRGVAIWWESDLVAKWLEGSAAFDQAIGRLGALAKVPGTAGFKISDEIGYGDGLTSTAQATDFLTQARTRLAQVAPGKQILVDAVVPELGCLPWRGGNQEGCAQRVRQKHPAATAAAVESYLRAHLIDRLDLSTGLLEESTYAQWGLDRQTAQTDIWNRIRAQGWASLTTLQSRKALADANGYRGNADQARTDAATYIDVPVAAGAQAVDIWTWRQRYQGQIVSLLAPDLQPNPLWTAMVRRRQQGVRLITHMTPSTLHTDSASYNHECDLAAQAFTAVFVAAGTGQ</sequence>
<feature type="compositionally biased region" description="Pro residues" evidence="1">
    <location>
        <begin position="23"/>
        <end position="38"/>
    </location>
</feature>
<dbReference type="RefSeq" id="WP_134103610.1">
    <property type="nucleotide sequence ID" value="NZ_SODP01000001.1"/>
</dbReference>
<evidence type="ECO:0000313" key="3">
    <source>
        <dbReference type="EMBL" id="TDW78080.1"/>
    </source>
</evidence>
<dbReference type="EMBL" id="SODP01000001">
    <property type="protein sequence ID" value="TDW78080.1"/>
    <property type="molecule type" value="Genomic_DNA"/>
</dbReference>
<proteinExistence type="predicted"/>
<keyword evidence="4" id="KW-1185">Reference proteome</keyword>
<feature type="compositionally biased region" description="Low complexity" evidence="1">
    <location>
        <begin position="39"/>
        <end position="49"/>
    </location>
</feature>
<comment type="caution">
    <text evidence="3">The sequence shown here is derived from an EMBL/GenBank/DDBJ whole genome shotgun (WGS) entry which is preliminary data.</text>
</comment>
<accession>A0A4R8CPI6</accession>
<protein>
    <submittedName>
        <fullName evidence="3">Uncharacterized protein</fullName>
    </submittedName>
</protein>
<keyword evidence="2" id="KW-0732">Signal</keyword>
<reference evidence="3 4" key="1">
    <citation type="submission" date="2019-03" db="EMBL/GenBank/DDBJ databases">
        <title>Genomic Encyclopedia of Type Strains, Phase III (KMG-III): the genomes of soil and plant-associated and newly described type strains.</title>
        <authorList>
            <person name="Whitman W."/>
        </authorList>
    </citation>
    <scope>NUCLEOTIDE SEQUENCE [LARGE SCALE GENOMIC DNA]</scope>
    <source>
        <strain evidence="3 4">VKM Ac-2573</strain>
    </source>
</reference>
<evidence type="ECO:0000256" key="2">
    <source>
        <dbReference type="SAM" id="SignalP"/>
    </source>
</evidence>
<evidence type="ECO:0000313" key="4">
    <source>
        <dbReference type="Proteomes" id="UP000295146"/>
    </source>
</evidence>
<evidence type="ECO:0000256" key="1">
    <source>
        <dbReference type="SAM" id="MobiDB-lite"/>
    </source>
</evidence>
<feature type="region of interest" description="Disordered" evidence="1">
    <location>
        <begin position="20"/>
        <end position="52"/>
    </location>
</feature>
<dbReference type="PROSITE" id="PS51257">
    <property type="entry name" value="PROKAR_LIPOPROTEIN"/>
    <property type="match status" value="1"/>
</dbReference>